<evidence type="ECO:0000259" key="6">
    <source>
        <dbReference type="Pfam" id="PF08479"/>
    </source>
</evidence>
<keyword evidence="4" id="KW-0732">Signal</keyword>
<dbReference type="Pfam" id="PF08479">
    <property type="entry name" value="POTRA_2"/>
    <property type="match status" value="1"/>
</dbReference>
<evidence type="ECO:0000313" key="7">
    <source>
        <dbReference type="EMBL" id="AOZ10714.1"/>
    </source>
</evidence>
<evidence type="ECO:0008006" key="9">
    <source>
        <dbReference type="Google" id="ProtNLM"/>
    </source>
</evidence>
<feature type="domain" description="Polypeptide-transport-associated ShlB-type" evidence="6">
    <location>
        <begin position="67"/>
        <end position="140"/>
    </location>
</feature>
<protein>
    <recommendedName>
        <fullName evidence="9">ShlB/FhaC/HecB family hemolysin secretion/activation protein</fullName>
    </recommendedName>
</protein>
<keyword evidence="1" id="KW-0472">Membrane</keyword>
<evidence type="ECO:0000259" key="5">
    <source>
        <dbReference type="Pfam" id="PF03865"/>
    </source>
</evidence>
<sequence>MSLLWRAGVALLLPLPAHAQVPNAGQAMRDIETARPVLPAAPVPEIKITTPQPDADVTPDSGPRMFVQAFTLEGNQVFHADELLPQLADLAGRELGFADLQQAAARITAYYRERGYVLARAYLPHQEIDGGVVRIAVVEGRYGRIVLNNRSRVSDGALQQPLSALRPGAVVRGADLERTLQLLDDLAGATARGTLRAGIEPGTTDLVVDVEGGPLVTGSLDFDNFGDTSSGRYRFSGSVNLNSPLGLGDQLSLRGLASDERQSYYRAAYQLPLGPVSTRVGVAYSEMRYHLTGSFAELDYRGSASVQSAFVAQPLLRSRNLNVTAQVQYDNKDLKDTYGQFDVRNDKNVGLWSVSVSGNGEDGWFGGGRSALSLTLGLGRLRGNDALGSDRYTKAMGSFTKLNVSALRLQALGRRFQLYTQFSGQLASRNLDGSEKFSLGGPYGVRAYALGAGSGDQGWQASAELRYLPAPRWQLSAFVDAGQVQFNKHPWTRERNTQQLQAAGVGAGWSDGKRQATLTAAWPLSSAAGSPARAPSVWLQATQYF</sequence>
<keyword evidence="2" id="KW-0812">Transmembrane</keyword>
<dbReference type="Pfam" id="PF03865">
    <property type="entry name" value="ShlB"/>
    <property type="match status" value="1"/>
</dbReference>
<dbReference type="PANTHER" id="PTHR34597:SF1">
    <property type="entry name" value="HEME_HEMOPEXIN TRANSPORTER PROTEIN HUXB"/>
    <property type="match status" value="1"/>
</dbReference>
<organism evidence="7 8">
    <name type="scientific">Cupriavidus malaysiensis</name>
    <dbReference type="NCBI Taxonomy" id="367825"/>
    <lineage>
        <taxon>Bacteria</taxon>
        <taxon>Pseudomonadati</taxon>
        <taxon>Pseudomonadota</taxon>
        <taxon>Betaproteobacteria</taxon>
        <taxon>Burkholderiales</taxon>
        <taxon>Burkholderiaceae</taxon>
        <taxon>Cupriavidus</taxon>
    </lineage>
</organism>
<evidence type="ECO:0000256" key="3">
    <source>
        <dbReference type="ARBA" id="ARBA00023237"/>
    </source>
</evidence>
<feature type="signal peptide" evidence="4">
    <location>
        <begin position="1"/>
        <end position="19"/>
    </location>
</feature>
<evidence type="ECO:0000256" key="1">
    <source>
        <dbReference type="ARBA" id="ARBA00022452"/>
    </source>
</evidence>
<evidence type="ECO:0000256" key="4">
    <source>
        <dbReference type="SAM" id="SignalP"/>
    </source>
</evidence>
<keyword evidence="8" id="KW-1185">Reference proteome</keyword>
<dbReference type="InterPro" id="IPR051544">
    <property type="entry name" value="TPS_OM_transporter"/>
</dbReference>
<name>A0ABM6FFL4_9BURK</name>
<dbReference type="Proteomes" id="UP000177515">
    <property type="component" value="Chromosome 2"/>
</dbReference>
<feature type="domain" description="Haemolysin activator HlyB C-terminal" evidence="5">
    <location>
        <begin position="202"/>
        <end position="509"/>
    </location>
</feature>
<evidence type="ECO:0000313" key="8">
    <source>
        <dbReference type="Proteomes" id="UP000177515"/>
    </source>
</evidence>
<gene>
    <name evidence="7" type="ORF">BKK80_22790</name>
</gene>
<dbReference type="InterPro" id="IPR013686">
    <property type="entry name" value="Polypept-transport_assoc_ShlB"/>
</dbReference>
<feature type="chain" id="PRO_5047355705" description="ShlB/FhaC/HecB family hemolysin secretion/activation protein" evidence="4">
    <location>
        <begin position="20"/>
        <end position="545"/>
    </location>
</feature>
<keyword evidence="3" id="KW-0998">Cell outer membrane</keyword>
<evidence type="ECO:0000256" key="2">
    <source>
        <dbReference type="ARBA" id="ARBA00022692"/>
    </source>
</evidence>
<dbReference type="EMBL" id="CP017755">
    <property type="protein sequence ID" value="AOZ10714.1"/>
    <property type="molecule type" value="Genomic_DNA"/>
</dbReference>
<dbReference type="Gene3D" id="2.40.160.50">
    <property type="entry name" value="membrane protein fhac: a member of the omp85/tpsb transporter family"/>
    <property type="match status" value="1"/>
</dbReference>
<keyword evidence="1" id="KW-1134">Transmembrane beta strand</keyword>
<proteinExistence type="predicted"/>
<accession>A0ABM6FFL4</accession>
<dbReference type="PANTHER" id="PTHR34597">
    <property type="entry name" value="SLR1661 PROTEIN"/>
    <property type="match status" value="1"/>
</dbReference>
<dbReference type="Gene3D" id="3.10.20.310">
    <property type="entry name" value="membrane protein fhac"/>
    <property type="match status" value="1"/>
</dbReference>
<dbReference type="InterPro" id="IPR005565">
    <property type="entry name" value="Hemolysn_activator_HlyB_C"/>
</dbReference>
<reference evidence="7 8" key="1">
    <citation type="submission" date="2016-10" db="EMBL/GenBank/DDBJ databases">
        <title>Complete genome sequences of three Cupriavidus strains isolated from various Malaysian environments.</title>
        <authorList>
            <person name="Abdullah A.A.-A."/>
            <person name="Shafie N.A.H."/>
            <person name="Lau N.S."/>
        </authorList>
    </citation>
    <scope>NUCLEOTIDE SEQUENCE [LARGE SCALE GENOMIC DNA]</scope>
    <source>
        <strain evidence="7 8">USMAA1020</strain>
    </source>
</reference>